<gene>
    <name evidence="12" type="ORF">KUTeg_009697</name>
</gene>
<dbReference type="SMART" id="SM00209">
    <property type="entry name" value="TSP1"/>
    <property type="match status" value="2"/>
</dbReference>
<dbReference type="PROSITE" id="PS50092">
    <property type="entry name" value="TSP1"/>
    <property type="match status" value="2"/>
</dbReference>
<evidence type="ECO:0000313" key="13">
    <source>
        <dbReference type="Proteomes" id="UP001217089"/>
    </source>
</evidence>
<keyword evidence="13" id="KW-1185">Reference proteome</keyword>
<dbReference type="InterPro" id="IPR035914">
    <property type="entry name" value="Sperma_CUB_dom_sf"/>
</dbReference>
<feature type="domain" description="Peptidase M12A" evidence="11">
    <location>
        <begin position="1"/>
        <end position="42"/>
    </location>
</feature>
<dbReference type="CDD" id="cd00041">
    <property type="entry name" value="CUB"/>
    <property type="match status" value="1"/>
</dbReference>
<keyword evidence="1" id="KW-0645">Protease</keyword>
<sequence length="496" mass="54549">MHLRKTVDRTLLPIFQTNAQLGQRTHMSNLDVQKINALYQCGKGMDVIPTVQQNIPTKMAIRPTELTGVPVPFTASASSSAQDVKTPPTVVIQNFQTTNQPGWSTWSQWSSCDLACNRRRYRFCLKSDKHSCYGAKTQTELCDTAWSLGCWKENSNNLAIPSGFGLSKLPQTRDEALTAIRQCGDFANQNGYSVFAVFKESICLTGSMAATTYMKYGPSNECGSNGLGGVSSSSVYSLNRNRDGNWNNWGGWGVCSRTCGGGQRYRYRRCNNPIPFGDGAPCQGSDREYSSCNSNACAEGFNYHVYSADAKCGTKFHTGIEGTSGMISLRNYSNFMECEYKILTGNINSTISLAFTRLDVEYSANCLYDAIMVFDGPDDTANLIGSFCGNSAPSSIQSSSNKLFIKFESDATNIGGGFDLLYTINNKRRKSCVRPMVTPHSRITGKSNFVGDQVVYQCENNYNLIGSSSITCIDQPGLAVWSDSFPYCIKNFKRST</sequence>
<dbReference type="SMART" id="SM00032">
    <property type="entry name" value="CCP"/>
    <property type="match status" value="1"/>
</dbReference>
<evidence type="ECO:0000313" key="12">
    <source>
        <dbReference type="EMBL" id="KAJ8312324.1"/>
    </source>
</evidence>
<comment type="caution">
    <text evidence="8">Lacks conserved residue(s) required for the propagation of feature annotation.</text>
</comment>
<feature type="domain" description="CUB" evidence="9">
    <location>
        <begin position="312"/>
        <end position="425"/>
    </location>
</feature>
<evidence type="ECO:0000256" key="7">
    <source>
        <dbReference type="ARBA" id="ARBA00023157"/>
    </source>
</evidence>
<evidence type="ECO:0000256" key="8">
    <source>
        <dbReference type="PROSITE-ProRule" id="PRU00302"/>
    </source>
</evidence>
<dbReference type="CDD" id="cd00033">
    <property type="entry name" value="CCP"/>
    <property type="match status" value="1"/>
</dbReference>
<accession>A0ABQ9F4M3</accession>
<proteinExistence type="predicted"/>
<reference evidence="12 13" key="1">
    <citation type="submission" date="2022-12" db="EMBL/GenBank/DDBJ databases">
        <title>Chromosome-level genome of Tegillarca granosa.</title>
        <authorList>
            <person name="Kim J."/>
        </authorList>
    </citation>
    <scope>NUCLEOTIDE SEQUENCE [LARGE SCALE GENOMIC DNA]</scope>
    <source>
        <strain evidence="12">Teg-2019</strain>
        <tissue evidence="12">Adductor muscle</tissue>
    </source>
</reference>
<dbReference type="Gene3D" id="2.20.100.10">
    <property type="entry name" value="Thrombospondin type-1 (TSP1) repeat"/>
    <property type="match status" value="2"/>
</dbReference>
<protein>
    <submittedName>
        <fullName evidence="12">Uncharacterized protein</fullName>
    </submittedName>
</protein>
<dbReference type="PROSITE" id="PS51864">
    <property type="entry name" value="ASTACIN"/>
    <property type="match status" value="1"/>
</dbReference>
<keyword evidence="4" id="KW-0378">Hydrolase</keyword>
<dbReference type="Gene3D" id="2.60.120.290">
    <property type="entry name" value="Spermadhesin, CUB domain"/>
    <property type="match status" value="1"/>
</dbReference>
<name>A0ABQ9F4M3_TEGGR</name>
<keyword evidence="8" id="KW-0768">Sushi</keyword>
<evidence type="ECO:0000256" key="4">
    <source>
        <dbReference type="ARBA" id="ARBA00022801"/>
    </source>
</evidence>
<dbReference type="Pfam" id="PF00431">
    <property type="entry name" value="CUB"/>
    <property type="match status" value="1"/>
</dbReference>
<evidence type="ECO:0000256" key="3">
    <source>
        <dbReference type="ARBA" id="ARBA00022737"/>
    </source>
</evidence>
<dbReference type="Proteomes" id="UP001217089">
    <property type="component" value="Unassembled WGS sequence"/>
</dbReference>
<dbReference type="Gene3D" id="2.10.70.10">
    <property type="entry name" value="Complement Module, domain 1"/>
    <property type="match status" value="1"/>
</dbReference>
<dbReference type="Pfam" id="PF00084">
    <property type="entry name" value="Sushi"/>
    <property type="match status" value="1"/>
</dbReference>
<dbReference type="PROSITE" id="PS50923">
    <property type="entry name" value="SUSHI"/>
    <property type="match status" value="1"/>
</dbReference>
<dbReference type="InterPro" id="IPR001506">
    <property type="entry name" value="Peptidase_M12A"/>
</dbReference>
<dbReference type="InterPro" id="IPR000436">
    <property type="entry name" value="Sushi_SCR_CCP_dom"/>
</dbReference>
<feature type="domain" description="Sushi" evidence="10">
    <location>
        <begin position="430"/>
        <end position="490"/>
    </location>
</feature>
<evidence type="ECO:0000256" key="6">
    <source>
        <dbReference type="ARBA" id="ARBA00023049"/>
    </source>
</evidence>
<keyword evidence="3" id="KW-0677">Repeat</keyword>
<keyword evidence="5" id="KW-0862">Zinc</keyword>
<dbReference type="PROSITE" id="PS01180">
    <property type="entry name" value="CUB"/>
    <property type="match status" value="1"/>
</dbReference>
<dbReference type="SMART" id="SM00042">
    <property type="entry name" value="CUB"/>
    <property type="match status" value="1"/>
</dbReference>
<comment type="caution">
    <text evidence="12">The sequence shown here is derived from an EMBL/GenBank/DDBJ whole genome shotgun (WGS) entry which is preliminary data.</text>
</comment>
<evidence type="ECO:0000259" key="11">
    <source>
        <dbReference type="PROSITE" id="PS51864"/>
    </source>
</evidence>
<dbReference type="InterPro" id="IPR000884">
    <property type="entry name" value="TSP1_rpt"/>
</dbReference>
<dbReference type="InterPro" id="IPR035976">
    <property type="entry name" value="Sushi/SCR/CCP_sf"/>
</dbReference>
<evidence type="ECO:0000256" key="1">
    <source>
        <dbReference type="ARBA" id="ARBA00022670"/>
    </source>
</evidence>
<evidence type="ECO:0000256" key="5">
    <source>
        <dbReference type="ARBA" id="ARBA00022833"/>
    </source>
</evidence>
<keyword evidence="6" id="KW-0482">Metalloprotease</keyword>
<organism evidence="12 13">
    <name type="scientific">Tegillarca granosa</name>
    <name type="common">Malaysian cockle</name>
    <name type="synonym">Anadara granosa</name>
    <dbReference type="NCBI Taxonomy" id="220873"/>
    <lineage>
        <taxon>Eukaryota</taxon>
        <taxon>Metazoa</taxon>
        <taxon>Spiralia</taxon>
        <taxon>Lophotrochozoa</taxon>
        <taxon>Mollusca</taxon>
        <taxon>Bivalvia</taxon>
        <taxon>Autobranchia</taxon>
        <taxon>Pteriomorphia</taxon>
        <taxon>Arcoida</taxon>
        <taxon>Arcoidea</taxon>
        <taxon>Arcidae</taxon>
        <taxon>Tegillarca</taxon>
    </lineage>
</organism>
<keyword evidence="7" id="KW-1015">Disulfide bond</keyword>
<dbReference type="Pfam" id="PF00090">
    <property type="entry name" value="TSP_1"/>
    <property type="match status" value="2"/>
</dbReference>
<dbReference type="PANTHER" id="PTHR24251:SF30">
    <property type="entry name" value="MEMBRANE FRIZZLED-RELATED PROTEIN"/>
    <property type="match status" value="1"/>
</dbReference>
<dbReference type="EMBL" id="JARBDR010000440">
    <property type="protein sequence ID" value="KAJ8312324.1"/>
    <property type="molecule type" value="Genomic_DNA"/>
</dbReference>
<evidence type="ECO:0000259" key="10">
    <source>
        <dbReference type="PROSITE" id="PS50923"/>
    </source>
</evidence>
<dbReference type="PANTHER" id="PTHR24251">
    <property type="entry name" value="OVOCHYMASE-RELATED"/>
    <property type="match status" value="1"/>
</dbReference>
<feature type="non-terminal residue" evidence="12">
    <location>
        <position position="496"/>
    </location>
</feature>
<dbReference type="SUPFAM" id="SSF82895">
    <property type="entry name" value="TSP-1 type 1 repeat"/>
    <property type="match status" value="2"/>
</dbReference>
<evidence type="ECO:0000256" key="2">
    <source>
        <dbReference type="ARBA" id="ARBA00022723"/>
    </source>
</evidence>
<dbReference type="InterPro" id="IPR000859">
    <property type="entry name" value="CUB_dom"/>
</dbReference>
<dbReference type="InterPro" id="IPR036383">
    <property type="entry name" value="TSP1_rpt_sf"/>
</dbReference>
<keyword evidence="2" id="KW-0479">Metal-binding</keyword>
<dbReference type="SUPFAM" id="SSF49854">
    <property type="entry name" value="Spermadhesin, CUB domain"/>
    <property type="match status" value="1"/>
</dbReference>
<evidence type="ECO:0000259" key="9">
    <source>
        <dbReference type="PROSITE" id="PS01180"/>
    </source>
</evidence>
<dbReference type="PRINTS" id="PR01705">
    <property type="entry name" value="TSP1REPEAT"/>
</dbReference>
<dbReference type="SUPFAM" id="SSF57535">
    <property type="entry name" value="Complement control module/SCR domain"/>
    <property type="match status" value="1"/>
</dbReference>